<evidence type="ECO:0000313" key="10">
    <source>
        <dbReference type="Proteomes" id="UP001142810"/>
    </source>
</evidence>
<comment type="function">
    <text evidence="6">Specifically methylates the guanine in position 1835 (m2G1835) of 23S rRNA.</text>
</comment>
<dbReference type="InterPro" id="IPR007848">
    <property type="entry name" value="Small_mtfrase_dom"/>
</dbReference>
<accession>A0ABT3P9C5</accession>
<evidence type="ECO:0000256" key="1">
    <source>
        <dbReference type="ARBA" id="ARBA00022490"/>
    </source>
</evidence>
<evidence type="ECO:0000256" key="3">
    <source>
        <dbReference type="ARBA" id="ARBA00022603"/>
    </source>
</evidence>
<dbReference type="Proteomes" id="UP001142810">
    <property type="component" value="Unassembled WGS sequence"/>
</dbReference>
<comment type="caution">
    <text evidence="9">The sequence shown here is derived from an EMBL/GenBank/DDBJ whole genome shotgun (WGS) entry which is preliminary data.</text>
</comment>
<dbReference type="PROSITE" id="PS00092">
    <property type="entry name" value="N6_MTASE"/>
    <property type="match status" value="1"/>
</dbReference>
<dbReference type="InterPro" id="IPR029063">
    <property type="entry name" value="SAM-dependent_MTases_sf"/>
</dbReference>
<dbReference type="HAMAP" id="MF_01859">
    <property type="entry name" value="23SrRNA_methyltr_G"/>
    <property type="match status" value="1"/>
</dbReference>
<keyword evidence="5 6" id="KW-0949">S-adenosyl-L-methionine</keyword>
<evidence type="ECO:0000256" key="6">
    <source>
        <dbReference type="HAMAP-Rule" id="MF_01859"/>
    </source>
</evidence>
<sequence>MNTTFLFRERELHLIRYPAQSQHVSLQAWDSADELLIDYITESITPARLHNMVIINDDFGTLGCWFAEVSPHWLSDSWIAHRSLRENLLANGQAVQETEEKLVRLPVTATNGMSPMPESPSVVVIKIPRTLNLLEHQLIELMKVATPHTTIIAAGKVKSITRNVLNLFEKYVGPVTTSLAKKKSRLIFATPTQEKLATVQRSPFPIVWHHSLPDGQRISVSNHANVFSGQSLDIGARIMLEHLQVEPSDHVVDLGCGNGILGLSALSSASGVKVSFVDESFMALASAEKNVQDNFPAQLSDCRFIASNCLEELFEQTHLPPVTKVVCNPPFHQQSAITDHIAWQMFHDSKRLLTQGGHLIVVGNRHLDYHAKLKRLFGGVKLIASNHKFVILCAAKR</sequence>
<evidence type="ECO:0000256" key="4">
    <source>
        <dbReference type="ARBA" id="ARBA00022679"/>
    </source>
</evidence>
<dbReference type="InterPro" id="IPR002052">
    <property type="entry name" value="DNA_methylase_N6_adenine_CS"/>
</dbReference>
<dbReference type="SUPFAM" id="SSF53335">
    <property type="entry name" value="S-adenosyl-L-methionine-dependent methyltransferases"/>
    <property type="match status" value="1"/>
</dbReference>
<dbReference type="CDD" id="cd02440">
    <property type="entry name" value="AdoMet_MTases"/>
    <property type="match status" value="1"/>
</dbReference>
<organism evidence="9 10">
    <name type="scientific">Alteromonas aquimaris</name>
    <dbReference type="NCBI Taxonomy" id="2998417"/>
    <lineage>
        <taxon>Bacteria</taxon>
        <taxon>Pseudomonadati</taxon>
        <taxon>Pseudomonadota</taxon>
        <taxon>Gammaproteobacteria</taxon>
        <taxon>Alteromonadales</taxon>
        <taxon>Alteromonadaceae</taxon>
        <taxon>Alteromonas/Salinimonas group</taxon>
        <taxon>Alteromonas</taxon>
    </lineage>
</organism>
<protein>
    <recommendedName>
        <fullName evidence="6">Ribosomal RNA large subunit methyltransferase G</fullName>
        <ecNumber evidence="6">2.1.1.174</ecNumber>
    </recommendedName>
    <alternativeName>
        <fullName evidence="6">23S rRNA m2G1835 methyltransferase</fullName>
    </alternativeName>
    <alternativeName>
        <fullName evidence="6">rRNA (guanine-N(2)-)-methyltransferase RlmG</fullName>
    </alternativeName>
</protein>
<dbReference type="PANTHER" id="PTHR47816:SF5">
    <property type="entry name" value="RIBOSOMAL RNA LARGE SUBUNIT METHYLTRANSFERASE G"/>
    <property type="match status" value="1"/>
</dbReference>
<keyword evidence="2 6" id="KW-0698">rRNA processing</keyword>
<dbReference type="PIRSF" id="PIRSF037565">
    <property type="entry name" value="RRNA_m2G_Mtase_RsmD_prd"/>
    <property type="match status" value="1"/>
</dbReference>
<dbReference type="Gene3D" id="3.40.50.150">
    <property type="entry name" value="Vaccinia Virus protein VP39"/>
    <property type="match status" value="2"/>
</dbReference>
<keyword evidence="10" id="KW-1185">Reference proteome</keyword>
<comment type="similarity">
    <text evidence="6">Belongs to the methyltransferase superfamily. RlmG family.</text>
</comment>
<evidence type="ECO:0000256" key="5">
    <source>
        <dbReference type="ARBA" id="ARBA00022691"/>
    </source>
</evidence>
<comment type="catalytic activity">
    <reaction evidence="6">
        <text>guanosine(1835) in 23S rRNA + S-adenosyl-L-methionine = N(2)-methylguanosine(1835) in 23S rRNA + S-adenosyl-L-homocysteine + H(+)</text>
        <dbReference type="Rhea" id="RHEA:42744"/>
        <dbReference type="Rhea" id="RHEA-COMP:10217"/>
        <dbReference type="Rhea" id="RHEA-COMP:10218"/>
        <dbReference type="ChEBI" id="CHEBI:15378"/>
        <dbReference type="ChEBI" id="CHEBI:57856"/>
        <dbReference type="ChEBI" id="CHEBI:59789"/>
        <dbReference type="ChEBI" id="CHEBI:74269"/>
        <dbReference type="ChEBI" id="CHEBI:74481"/>
        <dbReference type="EC" id="2.1.1.174"/>
    </reaction>
</comment>
<dbReference type="InterPro" id="IPR017237">
    <property type="entry name" value="RLMG"/>
</dbReference>
<dbReference type="Pfam" id="PF26049">
    <property type="entry name" value="RLMG_N"/>
    <property type="match status" value="1"/>
</dbReference>
<evidence type="ECO:0000259" key="8">
    <source>
        <dbReference type="Pfam" id="PF26049"/>
    </source>
</evidence>
<keyword evidence="4 6" id="KW-0808">Transferase</keyword>
<evidence type="ECO:0000259" key="7">
    <source>
        <dbReference type="Pfam" id="PF05175"/>
    </source>
</evidence>
<feature type="domain" description="Methyltransferase small" evidence="7">
    <location>
        <begin position="218"/>
        <end position="392"/>
    </location>
</feature>
<dbReference type="Pfam" id="PF05175">
    <property type="entry name" value="MTS"/>
    <property type="match status" value="1"/>
</dbReference>
<dbReference type="EC" id="2.1.1.174" evidence="6"/>
<name>A0ABT3P9C5_9ALTE</name>
<dbReference type="PANTHER" id="PTHR47816">
    <property type="entry name" value="RIBOSOMAL RNA SMALL SUBUNIT METHYLTRANSFERASE C"/>
    <property type="match status" value="1"/>
</dbReference>
<dbReference type="InterPro" id="IPR046977">
    <property type="entry name" value="RsmC/RlmG"/>
</dbReference>
<dbReference type="InterPro" id="IPR058679">
    <property type="entry name" value="RlmG_N"/>
</dbReference>
<keyword evidence="3 6" id="KW-0489">Methyltransferase</keyword>
<feature type="domain" description="RlmG N-terminal" evidence="8">
    <location>
        <begin position="3"/>
        <end position="192"/>
    </location>
</feature>
<dbReference type="RefSeq" id="WP_265618132.1">
    <property type="nucleotide sequence ID" value="NZ_JAPFRD010000011.1"/>
</dbReference>
<proteinExistence type="inferred from homology"/>
<gene>
    <name evidence="6" type="primary">rlmG</name>
    <name evidence="9" type="ORF">OPS25_12775</name>
</gene>
<reference evidence="9" key="1">
    <citation type="submission" date="2022-11" db="EMBL/GenBank/DDBJ databases">
        <title>Alteromonas sp. nov., isolated from sea water of the Qingdao.</title>
        <authorList>
            <person name="Wang Q."/>
        </authorList>
    </citation>
    <scope>NUCLEOTIDE SEQUENCE</scope>
    <source>
        <strain evidence="9">ASW11-7</strain>
    </source>
</reference>
<dbReference type="GO" id="GO:0008168">
    <property type="term" value="F:methyltransferase activity"/>
    <property type="evidence" value="ECO:0007669"/>
    <property type="project" value="UniProtKB-KW"/>
</dbReference>
<evidence type="ECO:0000256" key="2">
    <source>
        <dbReference type="ARBA" id="ARBA00022552"/>
    </source>
</evidence>
<dbReference type="GO" id="GO:0032259">
    <property type="term" value="P:methylation"/>
    <property type="evidence" value="ECO:0007669"/>
    <property type="project" value="UniProtKB-KW"/>
</dbReference>
<keyword evidence="1 6" id="KW-0963">Cytoplasm</keyword>
<comment type="subcellular location">
    <subcellularLocation>
        <location evidence="6">Cytoplasm</location>
    </subcellularLocation>
</comment>
<evidence type="ECO:0000313" key="9">
    <source>
        <dbReference type="EMBL" id="MCW8109376.1"/>
    </source>
</evidence>
<dbReference type="EMBL" id="JAPFRD010000011">
    <property type="protein sequence ID" value="MCW8109376.1"/>
    <property type="molecule type" value="Genomic_DNA"/>
</dbReference>